<keyword evidence="8" id="KW-1185">Reference proteome</keyword>
<keyword evidence="4" id="KW-0564">Palmitate</keyword>
<dbReference type="PANTHER" id="PTHR43649:SF33">
    <property type="entry name" value="POLYGALACTURONAN_RHAMNOGALACTURONAN-BINDING PROTEIN YTCQ"/>
    <property type="match status" value="1"/>
</dbReference>
<accession>C6LLM8</accession>
<sequence length="414" mass="45515">MDMKKWGKRLFAVSALAAMCAGGTVFAEEEITLTYMGWLDNNEDGLRAVADLYEEANPNVKIEIELLESDQYDTVYMARMASGEAADLMSIRYQEDNKKNYASGDYVADLTGQPAVGYLKEGLDQVSAYEGEIQGIPVAADCWGLWYNADMLEKLGLEVPTTIGEFRNCCETAKEAGYVPIANGLQDGWTAWMTLWTLWGKAGEADPTLFDRFQIGEATLSDVEEVRWAFDTAKEYYDAGYYPENVLGTSQDSAVQLWYNQEALFCPNGSFFLTEVEAADPDFTYGFCKQPYNEEPQEDICAQGGYTFSMAAYKQGEHVDQAIDFINFFFTPENYSVYVEKAAVIGTTVEGVTGGDSGAAKQIGECITPMNTNLHPGAAQDAATDGLAAVFAGVKTSDEVVAEMDQMLQDSLTK</sequence>
<evidence type="ECO:0000256" key="6">
    <source>
        <dbReference type="SAM" id="SignalP"/>
    </source>
</evidence>
<keyword evidence="5" id="KW-0449">Lipoprotein</keyword>
<dbReference type="STRING" id="168384.SAMN05660368_03952"/>
<evidence type="ECO:0000256" key="1">
    <source>
        <dbReference type="ARBA" id="ARBA00022475"/>
    </source>
</evidence>
<dbReference type="AlphaFoldDB" id="C6LLM8"/>
<feature type="chain" id="PRO_5002968574" evidence="6">
    <location>
        <begin position="28"/>
        <end position="414"/>
    </location>
</feature>
<name>C6LLM8_9FIRM</name>
<reference evidence="7" key="1">
    <citation type="submission" date="2009-07" db="EMBL/GenBank/DDBJ databases">
        <authorList>
            <person name="Weinstock G."/>
            <person name="Sodergren E."/>
            <person name="Clifton S."/>
            <person name="Fulton L."/>
            <person name="Fulton B."/>
            <person name="Courtney L."/>
            <person name="Fronick C."/>
            <person name="Harrison M."/>
            <person name="Strong C."/>
            <person name="Farmer C."/>
            <person name="Delahaunty K."/>
            <person name="Markovic C."/>
            <person name="Hall O."/>
            <person name="Minx P."/>
            <person name="Tomlinson C."/>
            <person name="Mitreva M."/>
            <person name="Nelson J."/>
            <person name="Hou S."/>
            <person name="Wollam A."/>
            <person name="Pepin K.H."/>
            <person name="Johnson M."/>
            <person name="Bhonagiri V."/>
            <person name="Nash W.E."/>
            <person name="Warren W."/>
            <person name="Chinwalla A."/>
            <person name="Mardis E.R."/>
            <person name="Wilson R.K."/>
        </authorList>
    </citation>
    <scope>NUCLEOTIDE SEQUENCE [LARGE SCALE GENOMIC DNA]</scope>
    <source>
        <strain evidence="7">DSM 14469</strain>
    </source>
</reference>
<proteinExistence type="predicted"/>
<gene>
    <name evidence="7" type="ORF">BRYFOR_09576</name>
</gene>
<dbReference type="InterPro" id="IPR050490">
    <property type="entry name" value="Bact_solute-bd_prot1"/>
</dbReference>
<evidence type="ECO:0000256" key="2">
    <source>
        <dbReference type="ARBA" id="ARBA00022729"/>
    </source>
</evidence>
<feature type="signal peptide" evidence="6">
    <location>
        <begin position="1"/>
        <end position="27"/>
    </location>
</feature>
<dbReference type="Pfam" id="PF01547">
    <property type="entry name" value="SBP_bac_1"/>
    <property type="match status" value="1"/>
</dbReference>
<keyword evidence="2 6" id="KW-0732">Signal</keyword>
<evidence type="ECO:0000256" key="3">
    <source>
        <dbReference type="ARBA" id="ARBA00023136"/>
    </source>
</evidence>
<dbReference type="EMBL" id="ACCL02000031">
    <property type="protein sequence ID" value="EET58492.1"/>
    <property type="molecule type" value="Genomic_DNA"/>
</dbReference>
<protein>
    <submittedName>
        <fullName evidence="7">ABC transporter, solute-binding protein</fullName>
    </submittedName>
</protein>
<dbReference type="PANTHER" id="PTHR43649">
    <property type="entry name" value="ARABINOSE-BINDING PROTEIN-RELATED"/>
    <property type="match status" value="1"/>
</dbReference>
<dbReference type="SUPFAM" id="SSF53850">
    <property type="entry name" value="Periplasmic binding protein-like II"/>
    <property type="match status" value="1"/>
</dbReference>
<evidence type="ECO:0000256" key="4">
    <source>
        <dbReference type="ARBA" id="ARBA00023139"/>
    </source>
</evidence>
<evidence type="ECO:0000313" key="7">
    <source>
        <dbReference type="EMBL" id="EET58492.1"/>
    </source>
</evidence>
<dbReference type="Gene3D" id="3.40.190.10">
    <property type="entry name" value="Periplasmic binding protein-like II"/>
    <property type="match status" value="2"/>
</dbReference>
<evidence type="ECO:0000313" key="8">
    <source>
        <dbReference type="Proteomes" id="UP000005561"/>
    </source>
</evidence>
<organism evidence="7 8">
    <name type="scientific">Marvinbryantia formatexigens DSM 14469</name>
    <dbReference type="NCBI Taxonomy" id="478749"/>
    <lineage>
        <taxon>Bacteria</taxon>
        <taxon>Bacillati</taxon>
        <taxon>Bacillota</taxon>
        <taxon>Clostridia</taxon>
        <taxon>Lachnospirales</taxon>
        <taxon>Lachnospiraceae</taxon>
        <taxon>Marvinbryantia</taxon>
    </lineage>
</organism>
<dbReference type="Proteomes" id="UP000005561">
    <property type="component" value="Unassembled WGS sequence"/>
</dbReference>
<comment type="caution">
    <text evidence="7">The sequence shown here is derived from an EMBL/GenBank/DDBJ whole genome shotgun (WGS) entry which is preliminary data.</text>
</comment>
<dbReference type="InterPro" id="IPR006059">
    <property type="entry name" value="SBP"/>
</dbReference>
<keyword evidence="3" id="KW-0472">Membrane</keyword>
<keyword evidence="1" id="KW-1003">Cell membrane</keyword>
<dbReference type="eggNOG" id="COG1653">
    <property type="taxonomic scope" value="Bacteria"/>
</dbReference>
<evidence type="ECO:0000256" key="5">
    <source>
        <dbReference type="ARBA" id="ARBA00023288"/>
    </source>
</evidence>